<dbReference type="GeneID" id="93225798"/>
<keyword evidence="3" id="KW-0804">Transcription</keyword>
<dbReference type="PROSITE" id="PS00894">
    <property type="entry name" value="HTH_DEOR_1"/>
    <property type="match status" value="1"/>
</dbReference>
<proteinExistence type="predicted"/>
<comment type="caution">
    <text evidence="6">The sequence shown here is derived from an EMBL/GenBank/DDBJ whole genome shotgun (WGS) entry which is preliminary data.</text>
</comment>
<dbReference type="Pfam" id="PF08279">
    <property type="entry name" value="HTH_11"/>
    <property type="match status" value="1"/>
</dbReference>
<dbReference type="Proteomes" id="UP001216057">
    <property type="component" value="Unassembled WGS sequence"/>
</dbReference>
<dbReference type="InterPro" id="IPR051534">
    <property type="entry name" value="CBASS_pafABC_assoc_protein"/>
</dbReference>
<gene>
    <name evidence="6" type="ORF">P7M32_06545</name>
</gene>
<evidence type="ECO:0000259" key="5">
    <source>
        <dbReference type="Pfam" id="PF13280"/>
    </source>
</evidence>
<dbReference type="EMBL" id="JARQTX010000006">
    <property type="protein sequence ID" value="MDG2946085.1"/>
    <property type="molecule type" value="Genomic_DNA"/>
</dbReference>
<keyword evidence="1" id="KW-0805">Transcription regulation</keyword>
<dbReference type="InterPro" id="IPR018356">
    <property type="entry name" value="Tscrpt_reg_HTH_DeoR_CS"/>
</dbReference>
<dbReference type="Pfam" id="PF13280">
    <property type="entry name" value="WYL"/>
    <property type="match status" value="1"/>
</dbReference>
<evidence type="ECO:0000256" key="2">
    <source>
        <dbReference type="ARBA" id="ARBA00023125"/>
    </source>
</evidence>
<protein>
    <submittedName>
        <fullName evidence="6">WYL domain-containing transcriptional regulator</fullName>
    </submittedName>
</protein>
<dbReference type="PROSITE" id="PS52050">
    <property type="entry name" value="WYL"/>
    <property type="match status" value="1"/>
</dbReference>
<dbReference type="InterPro" id="IPR013196">
    <property type="entry name" value="HTH_11"/>
</dbReference>
<evidence type="ECO:0000313" key="7">
    <source>
        <dbReference type="Proteomes" id="UP001216057"/>
    </source>
</evidence>
<keyword evidence="2" id="KW-0238">DNA-binding</keyword>
<evidence type="ECO:0000259" key="4">
    <source>
        <dbReference type="Pfam" id="PF08279"/>
    </source>
</evidence>
<evidence type="ECO:0000313" key="6">
    <source>
        <dbReference type="EMBL" id="MDG2946085.1"/>
    </source>
</evidence>
<dbReference type="PANTHER" id="PTHR34580">
    <property type="match status" value="1"/>
</dbReference>
<sequence length="298" mass="35125">MADEKLAFRLADILIRLNRGERLNAKKLAEQYSISERTIRRDLTERFAFLNWNEDKHPYYQLDRKKLGHLTPDDIQRFAKFASISQLFPKIDRTFYEEKLLQSVQVKGLQYEDISHYGREFDMVKSAVENHRVLIFKYSKNNGEIKHYQIAPYSLLNKNGVWYVIGTDQGKQKTFCFTQMSLLRELPETFTPDENLVRSIKENDSLSHGNQLAEVIIQVSKFAAPYFLRRNLLPNQELVRKLDYGGLILACPNVNEMDVIPLVQYWIPHLVIISPQELQQQIEQKLRNYLTIGRIFRK</sequence>
<keyword evidence="7" id="KW-1185">Reference proteome</keyword>
<name>A0ABT6ERT5_9PAST</name>
<evidence type="ECO:0000256" key="3">
    <source>
        <dbReference type="ARBA" id="ARBA00023163"/>
    </source>
</evidence>
<dbReference type="InterPro" id="IPR026881">
    <property type="entry name" value="WYL_dom"/>
</dbReference>
<evidence type="ECO:0000256" key="1">
    <source>
        <dbReference type="ARBA" id="ARBA00023015"/>
    </source>
</evidence>
<accession>A0ABT6ERT5</accession>
<organism evidence="6 7">
    <name type="scientific">Exercitatus varius</name>
    <dbReference type="NCBI Taxonomy" id="67857"/>
    <lineage>
        <taxon>Bacteria</taxon>
        <taxon>Pseudomonadati</taxon>
        <taxon>Pseudomonadota</taxon>
        <taxon>Gammaproteobacteria</taxon>
        <taxon>Pasteurellales</taxon>
        <taxon>Pasteurellaceae</taxon>
        <taxon>Exercitatus</taxon>
    </lineage>
</organism>
<feature type="domain" description="WYL" evidence="5">
    <location>
        <begin position="121"/>
        <end position="177"/>
    </location>
</feature>
<dbReference type="RefSeq" id="WP_317482801.1">
    <property type="nucleotide sequence ID" value="NZ_JARQTO010000001.1"/>
</dbReference>
<reference evidence="6 7" key="1">
    <citation type="submission" date="2023-03" db="EMBL/GenBank/DDBJ databases">
        <title>Classification of Bisgaard taxon 6 and taxon 10 as Exercitatus varius gen. nov., spec. nov.</title>
        <authorList>
            <person name="Christensen H."/>
        </authorList>
    </citation>
    <scope>NUCLEOTIDE SEQUENCE [LARGE SCALE GENOMIC DNA]</scope>
    <source>
        <strain evidence="6 7">23350_01</strain>
    </source>
</reference>
<feature type="domain" description="Helix-turn-helix type 11" evidence="4">
    <location>
        <begin position="9"/>
        <end position="43"/>
    </location>
</feature>
<dbReference type="PANTHER" id="PTHR34580:SF1">
    <property type="entry name" value="PROTEIN PAFC"/>
    <property type="match status" value="1"/>
</dbReference>